<dbReference type="InterPro" id="IPR027039">
    <property type="entry name" value="Crtac1"/>
</dbReference>
<evidence type="ECO:0000313" key="5">
    <source>
        <dbReference type="EMBL" id="WKN39686.1"/>
    </source>
</evidence>
<dbReference type="AlphaFoldDB" id="A0AA49JGA9"/>
<protein>
    <submittedName>
        <fullName evidence="5">VCBS repeat-containing protein</fullName>
    </submittedName>
</protein>
<gene>
    <name evidence="5" type="ORF">K4G66_13390</name>
</gene>
<proteinExistence type="predicted"/>
<dbReference type="InterPro" id="IPR013517">
    <property type="entry name" value="FG-GAP"/>
</dbReference>
<dbReference type="PANTHER" id="PTHR16026">
    <property type="entry name" value="CARTILAGE ACIDIC PROTEIN 1"/>
    <property type="match status" value="1"/>
</dbReference>
<keyword evidence="3" id="KW-0325">Glycoprotein</keyword>
<evidence type="ECO:0000256" key="2">
    <source>
        <dbReference type="ARBA" id="ARBA00022737"/>
    </source>
</evidence>
<dbReference type="Pfam" id="PF07593">
    <property type="entry name" value="UnbV_ASPIC"/>
    <property type="match status" value="1"/>
</dbReference>
<dbReference type="InterPro" id="IPR013519">
    <property type="entry name" value="Int_alpha_beta-p"/>
</dbReference>
<feature type="domain" description="ASPIC/UnbV" evidence="4">
    <location>
        <begin position="545"/>
        <end position="611"/>
    </location>
</feature>
<keyword evidence="2" id="KW-0677">Repeat</keyword>
<organism evidence="5">
    <name type="scientific">Roseihalotalea indica</name>
    <dbReference type="NCBI Taxonomy" id="2867963"/>
    <lineage>
        <taxon>Bacteria</taxon>
        <taxon>Pseudomonadati</taxon>
        <taxon>Bacteroidota</taxon>
        <taxon>Cytophagia</taxon>
        <taxon>Cytophagales</taxon>
        <taxon>Catalimonadaceae</taxon>
        <taxon>Roseihalotalea</taxon>
    </lineage>
</organism>
<accession>A0AA49JGA9</accession>
<dbReference type="Pfam" id="PF13517">
    <property type="entry name" value="FG-GAP_3"/>
    <property type="match status" value="6"/>
</dbReference>
<reference evidence="5" key="2">
    <citation type="journal article" date="2024" name="Antonie Van Leeuwenhoek">
        <title>Roseihalotalea indica gen. nov., sp. nov., a halophilic Bacteroidetes from mesopelagic Southwest Indian Ocean with higher carbohydrate metabolic potential.</title>
        <authorList>
            <person name="Chen B."/>
            <person name="Zhang M."/>
            <person name="Lin D."/>
            <person name="Ye J."/>
            <person name="Tang K."/>
        </authorList>
    </citation>
    <scope>NUCLEOTIDE SEQUENCE</scope>
    <source>
        <strain evidence="5">TK19036</strain>
    </source>
</reference>
<sequence length="1196" mass="131860">MITKATSRLGCFFFYIEVGFAKPKTMIKGNLSLQYAFLLLLLATACGQQRTTVFKQLPADQTNVHFSNTLEEDSIYHVYSYMNMYTGAGVAAGDVNNDGLPDLYFSGNQVTGRLYLNQGDLTFKDVTEAAGLTNDRWGTGVTMVDINQDGWTDIYVCVSGIGSDEDRANLLYVNNQDGTFNERAKEYGLADSRQIMHAAFLDYDRDNDLDAFLIVNPTDSVFQVDTIKPRKTKGQSSSTDVLYRNEGGKFVDVSQEAGILVEGQSLGVSVSDINQDGWPDIYLSNDFIGNDVLYINQQNGTFHDEAAAYFKHTSYAGMGNDVADFNNDGLVDIVELDMRPEDNFRRKLILPGTNYERFQLALKSGYHPQFTRNTLQWNRGNGHFSEISFLSGISSTDWSWSALLGDYDNDGDKDLFVTNGFRRDLGDLDYINYQQTYNTAMGSAEAKIAKKRAEVQKLEGASVSDYLFENQGDLTFTDQSRAWGIREKGFSNGAVYVDLDNDGDLELVVNTINSEAHIYENQSNQQPDRNYLKVAFQGSVGNRQGIGAKLFAYQPGRVQLYENNLSRGYASSVEPVLHIGLGADSLVDSLVVVWPNNASQRLNQVKVNQHLILTYEEADLNTNLIQPKSSDEPVFKELSDSLGIRYTHRENDFVDFRRQRILPHMHSRGGPGLAVGDINGDGLEDFYVGGAAGFCGQFFIQTPKGAFVSQPLKEGCDSEDMGALLFDADADADLDLYIVSGGSAFPKDSKQCQDRLYRNDGLGNFSLDASALPTITASGSCVVASDYDRDGDLDLFVGGRIVPGEYPLPAQSHLLRNDRGHFSDITSNVAPELTEAGLVTTALWTDYDNDGWVDLLVTGEFMPLRFFRNQQGKLVEQTEETGLSATGGWWNSLAGGDFDHDGDTDYIAGNLGLNSPYRASPDEPLCVYASDYDKNGSVDPVMCYYVQGENYLAHTRDDLIKQITAMRARFKTYHEYASTTFENSFLPQEIEAAYVVRSDRLESSYLENLGQGKFQLHSLPTEAQVAPLYGMLVQDYNQDGNLDVLWTGNSYATDVSAGPYDASLGGLLLGDGQGNFTSVPPAQSGFIADGDAKGLVQLSLDGQLLTVVGNNSQPMQAFASASEMKAYIAADDDAFAMVTLADGTNFKHEFSYGTAYLSQPSRTLWYPATVQEIKVTTFQGEQKEIVPDGMARSSSE</sequence>
<dbReference type="PANTHER" id="PTHR16026:SF0">
    <property type="entry name" value="CARTILAGE ACIDIC PROTEIN 1"/>
    <property type="match status" value="1"/>
</dbReference>
<evidence type="ECO:0000256" key="1">
    <source>
        <dbReference type="ARBA" id="ARBA00022729"/>
    </source>
</evidence>
<dbReference type="SUPFAM" id="SSF69318">
    <property type="entry name" value="Integrin alpha N-terminal domain"/>
    <property type="match status" value="3"/>
</dbReference>
<keyword evidence="1" id="KW-0732">Signal</keyword>
<dbReference type="Gene3D" id="2.130.10.130">
    <property type="entry name" value="Integrin alpha, N-terminal"/>
    <property type="match status" value="3"/>
</dbReference>
<evidence type="ECO:0000259" key="4">
    <source>
        <dbReference type="Pfam" id="PF07593"/>
    </source>
</evidence>
<name>A0AA49JGA9_9BACT</name>
<evidence type="ECO:0000256" key="3">
    <source>
        <dbReference type="ARBA" id="ARBA00023180"/>
    </source>
</evidence>
<reference evidence="5" key="1">
    <citation type="journal article" date="2023" name="Comput. Struct. Biotechnol. J.">
        <title>Discovery of a novel marine Bacteroidetes with a rich repertoire of carbohydrate-active enzymes.</title>
        <authorList>
            <person name="Chen B."/>
            <person name="Liu G."/>
            <person name="Chen Q."/>
            <person name="Wang H."/>
            <person name="Liu L."/>
            <person name="Tang K."/>
        </authorList>
    </citation>
    <scope>NUCLEOTIDE SEQUENCE</scope>
    <source>
        <strain evidence="5">TK19036</strain>
    </source>
</reference>
<dbReference type="EMBL" id="CP120682">
    <property type="protein sequence ID" value="WKN39686.1"/>
    <property type="molecule type" value="Genomic_DNA"/>
</dbReference>
<dbReference type="InterPro" id="IPR028994">
    <property type="entry name" value="Integrin_alpha_N"/>
</dbReference>
<dbReference type="InterPro" id="IPR011519">
    <property type="entry name" value="UnbV_ASPIC"/>
</dbReference>
<dbReference type="SMART" id="SM00191">
    <property type="entry name" value="Int_alpha"/>
    <property type="match status" value="3"/>
</dbReference>